<evidence type="ECO:0000256" key="2">
    <source>
        <dbReference type="ARBA" id="ARBA00009598"/>
    </source>
</evidence>
<comment type="subcellular location">
    <subcellularLocation>
        <location evidence="1">Membrane</location>
        <topology evidence="1">Multi-pass membrane protein</topology>
    </subcellularLocation>
</comment>
<dbReference type="EMBL" id="CAXDID020000261">
    <property type="protein sequence ID" value="CAL6066519.1"/>
    <property type="molecule type" value="Genomic_DNA"/>
</dbReference>
<evidence type="ECO:0000256" key="8">
    <source>
        <dbReference type="SAM" id="MobiDB-lite"/>
    </source>
</evidence>
<feature type="transmembrane region" description="Helical" evidence="9">
    <location>
        <begin position="208"/>
        <end position="229"/>
    </location>
</feature>
<dbReference type="Proteomes" id="UP001642409">
    <property type="component" value="Unassembled WGS sequence"/>
</dbReference>
<name>A0AA86TVA2_9EUKA</name>
<feature type="domain" description="Major facilitator superfamily (MFS) profile" evidence="10">
    <location>
        <begin position="38"/>
        <end position="467"/>
    </location>
</feature>
<keyword evidence="13" id="KW-1185">Reference proteome</keyword>
<evidence type="ECO:0000313" key="13">
    <source>
        <dbReference type="Proteomes" id="UP001642409"/>
    </source>
</evidence>
<dbReference type="Gene3D" id="1.20.1250.20">
    <property type="entry name" value="MFS general substrate transporter like domains"/>
    <property type="match status" value="2"/>
</dbReference>
<evidence type="ECO:0000313" key="12">
    <source>
        <dbReference type="EMBL" id="CAL6066519.1"/>
    </source>
</evidence>
<feature type="transmembrane region" description="Helical" evidence="9">
    <location>
        <begin position="6"/>
        <end position="27"/>
    </location>
</feature>
<feature type="transmembrane region" description="Helical" evidence="9">
    <location>
        <begin position="81"/>
        <end position="102"/>
    </location>
</feature>
<feature type="compositionally biased region" description="Basic and acidic residues" evidence="8">
    <location>
        <begin position="474"/>
        <end position="485"/>
    </location>
</feature>
<dbReference type="AlphaFoldDB" id="A0AA86TVA2"/>
<protein>
    <submittedName>
        <fullName evidence="11">Glycerol 3-phosphate permease</fullName>
    </submittedName>
    <submittedName>
        <fullName evidence="12">Glycerol_3-phosphate permease</fullName>
    </submittedName>
</protein>
<feature type="transmembrane region" description="Helical" evidence="9">
    <location>
        <begin position="352"/>
        <end position="372"/>
    </location>
</feature>
<evidence type="ECO:0000256" key="6">
    <source>
        <dbReference type="ARBA" id="ARBA00022989"/>
    </source>
</evidence>
<reference evidence="11" key="1">
    <citation type="submission" date="2023-06" db="EMBL/GenBank/DDBJ databases">
        <authorList>
            <person name="Kurt Z."/>
        </authorList>
    </citation>
    <scope>NUCLEOTIDE SEQUENCE</scope>
</reference>
<dbReference type="PANTHER" id="PTHR43184:SF12">
    <property type="entry name" value="SUGAR PHOSPHATE EXCHANGER 3"/>
    <property type="match status" value="1"/>
</dbReference>
<keyword evidence="6 9" id="KW-1133">Transmembrane helix</keyword>
<organism evidence="11">
    <name type="scientific">Hexamita inflata</name>
    <dbReference type="NCBI Taxonomy" id="28002"/>
    <lineage>
        <taxon>Eukaryota</taxon>
        <taxon>Metamonada</taxon>
        <taxon>Diplomonadida</taxon>
        <taxon>Hexamitidae</taxon>
        <taxon>Hexamitinae</taxon>
        <taxon>Hexamita</taxon>
    </lineage>
</organism>
<feature type="transmembrane region" description="Helical" evidence="9">
    <location>
        <begin position="320"/>
        <end position="340"/>
    </location>
</feature>
<comment type="caution">
    <text evidence="11">The sequence shown here is derived from an EMBL/GenBank/DDBJ whole genome shotgun (WGS) entry which is preliminary data.</text>
</comment>
<keyword evidence="4" id="KW-0762">Sugar transport</keyword>
<gene>
    <name evidence="11" type="ORF">HINF_LOCUS10578</name>
    <name evidence="12" type="ORF">HINF_LOCUS52430</name>
</gene>
<dbReference type="GO" id="GO:0005789">
    <property type="term" value="C:endoplasmic reticulum membrane"/>
    <property type="evidence" value="ECO:0007669"/>
    <property type="project" value="TreeGrafter"/>
</dbReference>
<dbReference type="SUPFAM" id="SSF103473">
    <property type="entry name" value="MFS general substrate transporter"/>
    <property type="match status" value="1"/>
</dbReference>
<dbReference type="PANTHER" id="PTHR43184">
    <property type="entry name" value="MAJOR FACILITATOR SUPERFAMILY TRANSPORTER 16, ISOFORM B"/>
    <property type="match status" value="1"/>
</dbReference>
<accession>A0AA86TVA2</accession>
<feature type="transmembrane region" description="Helical" evidence="9">
    <location>
        <begin position="178"/>
        <end position="202"/>
    </location>
</feature>
<reference evidence="12 13" key="2">
    <citation type="submission" date="2024-07" db="EMBL/GenBank/DDBJ databases">
        <authorList>
            <person name="Akdeniz Z."/>
        </authorList>
    </citation>
    <scope>NUCLEOTIDE SEQUENCE [LARGE SCALE GENOMIC DNA]</scope>
</reference>
<evidence type="ECO:0000256" key="4">
    <source>
        <dbReference type="ARBA" id="ARBA00022597"/>
    </source>
</evidence>
<proteinExistence type="inferred from homology"/>
<dbReference type="GO" id="GO:0022857">
    <property type="term" value="F:transmembrane transporter activity"/>
    <property type="evidence" value="ECO:0007669"/>
    <property type="project" value="InterPro"/>
</dbReference>
<keyword evidence="5 9" id="KW-0812">Transmembrane</keyword>
<dbReference type="PROSITE" id="PS50850">
    <property type="entry name" value="MFS"/>
    <property type="match status" value="1"/>
</dbReference>
<dbReference type="InterPro" id="IPR020846">
    <property type="entry name" value="MFS_dom"/>
</dbReference>
<feature type="region of interest" description="Disordered" evidence="8">
    <location>
        <begin position="474"/>
        <end position="497"/>
    </location>
</feature>
<feature type="transmembrane region" description="Helical" evidence="9">
    <location>
        <begin position="445"/>
        <end position="464"/>
    </location>
</feature>
<keyword evidence="7 9" id="KW-0472">Membrane</keyword>
<evidence type="ECO:0000256" key="5">
    <source>
        <dbReference type="ARBA" id="ARBA00022692"/>
    </source>
</evidence>
<feature type="transmembrane region" description="Helical" evidence="9">
    <location>
        <begin position="114"/>
        <end position="134"/>
    </location>
</feature>
<evidence type="ECO:0000256" key="7">
    <source>
        <dbReference type="ARBA" id="ARBA00023136"/>
    </source>
</evidence>
<dbReference type="InterPro" id="IPR011701">
    <property type="entry name" value="MFS"/>
</dbReference>
<keyword evidence="3" id="KW-0813">Transport</keyword>
<dbReference type="InterPro" id="IPR036259">
    <property type="entry name" value="MFS_trans_sf"/>
</dbReference>
<evidence type="ECO:0000313" key="11">
    <source>
        <dbReference type="EMBL" id="CAI9922933.1"/>
    </source>
</evidence>
<evidence type="ECO:0000256" key="3">
    <source>
        <dbReference type="ARBA" id="ARBA00022448"/>
    </source>
</evidence>
<dbReference type="EMBL" id="CATOUU010000264">
    <property type="protein sequence ID" value="CAI9922933.1"/>
    <property type="molecule type" value="Genomic_DNA"/>
</dbReference>
<feature type="transmembrane region" description="Helical" evidence="9">
    <location>
        <begin position="39"/>
        <end position="61"/>
    </location>
</feature>
<evidence type="ECO:0000256" key="9">
    <source>
        <dbReference type="SAM" id="Phobius"/>
    </source>
</evidence>
<comment type="similarity">
    <text evidence="2">Belongs to the major facilitator superfamily. Organophosphate:Pi antiporter (OPA) (TC 2.A.1.4) family.</text>
</comment>
<feature type="transmembrane region" description="Helical" evidence="9">
    <location>
        <begin position="282"/>
        <end position="300"/>
    </location>
</feature>
<dbReference type="Pfam" id="PF07690">
    <property type="entry name" value="MFS_1"/>
    <property type="match status" value="1"/>
</dbReference>
<dbReference type="PIRSF" id="PIRSF002808">
    <property type="entry name" value="Hexose_phosphate_transp"/>
    <property type="match status" value="1"/>
</dbReference>
<dbReference type="InterPro" id="IPR000849">
    <property type="entry name" value="Sugar_P_transporter"/>
</dbReference>
<feature type="transmembrane region" description="Helical" evidence="9">
    <location>
        <begin position="378"/>
        <end position="398"/>
    </location>
</feature>
<evidence type="ECO:0000259" key="10">
    <source>
        <dbReference type="PROSITE" id="PS50850"/>
    </source>
</evidence>
<evidence type="ECO:0000256" key="1">
    <source>
        <dbReference type="ARBA" id="ARBA00004141"/>
    </source>
</evidence>
<sequence length="497" mass="54750">MDAHTIANIVSYVGCIGLVIFCIITDLKHNPLGHSRKFINFRTFNWCIVGFSYAFTYMARYNVSTANRQDIFEEFEVTKEQYGVLLTVGNIVYAIAVVINGFMVDIVGAKKSMVIACVGSGVASIASGAIQKIFNLKGSPFITNTCIWYVINNYFQTFATSAICKLGVNWYDQSERGFFSGIFGVIISFGLFLAFQVDALFITNPANLYLAFVIPGCCLFVFAFLNGFFVRALPEDKFEPEEMLTLRSVENQYPKSPKKVQFEGNFFAQVFTLLKPILFQKIFYVLAVIEILLGYCRDGYLSYYNNLFSLMGLKDSVQQVIASTGVTIGGMFGSLLTGILSDSLFKSRRQPVAFIDFGFLLLGSCCLIPCILYDHSGYGSAFMIAFSAIFFNGVNGILTSTMSMDFAGSHSTGTASGVLDGIQKIGSSMTGVIIPAITGTTVSSYVWWAVSFTIPCVLSMILFAPIMNIKAKKQGEQTEAKRATSEEENLLNQEETA</sequence>